<dbReference type="InterPro" id="IPR050425">
    <property type="entry name" value="NAD(P)_dehydrat-like"/>
</dbReference>
<dbReference type="SUPFAM" id="SSF51735">
    <property type="entry name" value="NAD(P)-binding Rossmann-fold domains"/>
    <property type="match status" value="1"/>
</dbReference>
<reference evidence="3 4" key="1">
    <citation type="submission" date="2017-09" db="EMBL/GenBank/DDBJ databases">
        <title>WGS assembly of Aquilegia coerulea Goldsmith.</title>
        <authorList>
            <person name="Hodges S."/>
            <person name="Kramer E."/>
            <person name="Nordborg M."/>
            <person name="Tomkins J."/>
            <person name="Borevitz J."/>
            <person name="Derieg N."/>
            <person name="Yan J."/>
            <person name="Mihaltcheva S."/>
            <person name="Hayes R.D."/>
            <person name="Rokhsar D."/>
        </authorList>
    </citation>
    <scope>NUCLEOTIDE SEQUENCE [LARGE SCALE GENOMIC DNA]</scope>
    <source>
        <strain evidence="4">cv. Goldsmith</strain>
    </source>
</reference>
<dbReference type="InParanoid" id="A0A2G5C2Y8"/>
<dbReference type="InterPro" id="IPR036291">
    <property type="entry name" value="NAD(P)-bd_dom_sf"/>
</dbReference>
<name>A0A2G5C2Y8_AQUCA</name>
<dbReference type="OrthoDB" id="2735536at2759"/>
<gene>
    <name evidence="3" type="ORF">AQUCO_10900005v1</name>
</gene>
<evidence type="ECO:0000256" key="1">
    <source>
        <dbReference type="ARBA" id="ARBA00023002"/>
    </source>
</evidence>
<dbReference type="GO" id="GO:0016616">
    <property type="term" value="F:oxidoreductase activity, acting on the CH-OH group of donors, NAD or NADP as acceptor"/>
    <property type="evidence" value="ECO:0007669"/>
    <property type="project" value="TreeGrafter"/>
</dbReference>
<dbReference type="STRING" id="218851.A0A2G5C2Y8"/>
<evidence type="ECO:0000313" key="3">
    <source>
        <dbReference type="EMBL" id="PIA25654.1"/>
    </source>
</evidence>
<dbReference type="PANTHER" id="PTHR10366">
    <property type="entry name" value="NAD DEPENDENT EPIMERASE/DEHYDRATASE"/>
    <property type="match status" value="1"/>
</dbReference>
<proteinExistence type="predicted"/>
<organism evidence="3 4">
    <name type="scientific">Aquilegia coerulea</name>
    <name type="common">Rocky mountain columbine</name>
    <dbReference type="NCBI Taxonomy" id="218851"/>
    <lineage>
        <taxon>Eukaryota</taxon>
        <taxon>Viridiplantae</taxon>
        <taxon>Streptophyta</taxon>
        <taxon>Embryophyta</taxon>
        <taxon>Tracheophyta</taxon>
        <taxon>Spermatophyta</taxon>
        <taxon>Magnoliopsida</taxon>
        <taxon>Ranunculales</taxon>
        <taxon>Ranunculaceae</taxon>
        <taxon>Thalictroideae</taxon>
        <taxon>Aquilegia</taxon>
    </lineage>
</organism>
<dbReference type="Pfam" id="PF07993">
    <property type="entry name" value="NAD_binding_4"/>
    <property type="match status" value="1"/>
</dbReference>
<dbReference type="PANTHER" id="PTHR10366:SF831">
    <property type="entry name" value="NAD-DEPENDENT EPIMERASE_DEHYDRATASE DOMAIN-CONTAINING PROTEIN"/>
    <property type="match status" value="1"/>
</dbReference>
<dbReference type="InterPro" id="IPR013120">
    <property type="entry name" value="FAR_NAD-bd"/>
</dbReference>
<protein>
    <recommendedName>
        <fullName evidence="2">Thioester reductase (TE) domain-containing protein</fullName>
    </recommendedName>
</protein>
<evidence type="ECO:0000259" key="2">
    <source>
        <dbReference type="Pfam" id="PF07993"/>
    </source>
</evidence>
<feature type="domain" description="Thioester reductase (TE)" evidence="2">
    <location>
        <begin position="75"/>
        <end position="170"/>
    </location>
</feature>
<evidence type="ECO:0000313" key="4">
    <source>
        <dbReference type="Proteomes" id="UP000230069"/>
    </source>
</evidence>
<keyword evidence="1" id="KW-0560">Oxidoreductase</keyword>
<dbReference type="Proteomes" id="UP000230069">
    <property type="component" value="Unassembled WGS sequence"/>
</dbReference>
<accession>A0A2G5C2Y8</accession>
<dbReference type="Gene3D" id="3.40.50.720">
    <property type="entry name" value="NAD(P)-binding Rossmann-like Domain"/>
    <property type="match status" value="2"/>
</dbReference>
<keyword evidence="4" id="KW-1185">Reference proteome</keyword>
<dbReference type="AlphaFoldDB" id="A0A2G5C2Y8"/>
<dbReference type="EMBL" id="KZ305125">
    <property type="protein sequence ID" value="PIA25654.1"/>
    <property type="molecule type" value="Genomic_DNA"/>
</dbReference>
<sequence length="204" mass="22832">MVEKERVCVTGGGGYQASWLIKLLLSKGYMVHASVRDPENLQLFKADLLDYDGLFAAIQGCNGIEIIEPAVTARRLVIVSSISAVMYNSNWPKGQPMDEFCWSDKESCQTTKYGTYSWYYVSKTIAESQALEYAKNTGLEVVTVCPSIIIGPMLQSTMNASSLFIYLMLKDVRDMAEALLLVYEKPEAEGRYICSSYRIMAKSH</sequence>